<dbReference type="PANTHER" id="PTHR43215">
    <property type="entry name" value="RADIAL SPOKE HEAD 1 HOMOLOG"/>
    <property type="match status" value="1"/>
</dbReference>
<feature type="compositionally biased region" description="Low complexity" evidence="2">
    <location>
        <begin position="206"/>
        <end position="219"/>
    </location>
</feature>
<feature type="chain" id="PRO_5035273353" description="MORN repeat protein" evidence="3">
    <location>
        <begin position="27"/>
        <end position="333"/>
    </location>
</feature>
<dbReference type="Gene3D" id="2.20.110.10">
    <property type="entry name" value="Histone H3 K4-specific methyltransferase SET7/9 N-terminal domain"/>
    <property type="match status" value="2"/>
</dbReference>
<organism evidence="4 5">
    <name type="scientific">Candidatus Desulfatibia profunda</name>
    <dbReference type="NCBI Taxonomy" id="2841695"/>
    <lineage>
        <taxon>Bacteria</taxon>
        <taxon>Pseudomonadati</taxon>
        <taxon>Thermodesulfobacteriota</taxon>
        <taxon>Desulfobacteria</taxon>
        <taxon>Desulfobacterales</taxon>
        <taxon>Desulfobacterales incertae sedis</taxon>
        <taxon>Candidatus Desulfatibia</taxon>
    </lineage>
</organism>
<dbReference type="AlphaFoldDB" id="A0A8J6TJN3"/>
<feature type="signal peptide" evidence="3">
    <location>
        <begin position="1"/>
        <end position="26"/>
    </location>
</feature>
<keyword evidence="1" id="KW-0677">Repeat</keyword>
<dbReference type="SUPFAM" id="SSF82185">
    <property type="entry name" value="Histone H3 K4-specific methyltransferase SET7/9 N-terminal domain"/>
    <property type="match status" value="1"/>
</dbReference>
<reference evidence="4 5" key="1">
    <citation type="submission" date="2020-08" db="EMBL/GenBank/DDBJ databases">
        <title>Bridging the membrane lipid divide: bacteria of the FCB group superphylum have the potential to synthesize archaeal ether lipids.</title>
        <authorList>
            <person name="Villanueva L."/>
            <person name="Von Meijenfeldt F.A.B."/>
            <person name="Westbye A.B."/>
            <person name="Yadav S."/>
            <person name="Hopmans E.C."/>
            <person name="Dutilh B.E."/>
            <person name="Sinninghe Damste J.S."/>
        </authorList>
    </citation>
    <scope>NUCLEOTIDE SEQUENCE [LARGE SCALE GENOMIC DNA]</scope>
    <source>
        <strain evidence="4">NIOZ-UU30</strain>
    </source>
</reference>
<keyword evidence="3" id="KW-0732">Signal</keyword>
<dbReference type="InterPro" id="IPR003409">
    <property type="entry name" value="MORN"/>
</dbReference>
<dbReference type="PANTHER" id="PTHR43215:SF14">
    <property type="entry name" value="RADIAL SPOKE HEAD 1 HOMOLOG"/>
    <property type="match status" value="1"/>
</dbReference>
<feature type="region of interest" description="Disordered" evidence="2">
    <location>
        <begin position="184"/>
        <end position="219"/>
    </location>
</feature>
<evidence type="ECO:0008006" key="6">
    <source>
        <dbReference type="Google" id="ProtNLM"/>
    </source>
</evidence>
<evidence type="ECO:0000313" key="4">
    <source>
        <dbReference type="EMBL" id="MBC8362542.1"/>
    </source>
</evidence>
<dbReference type="SMART" id="SM00698">
    <property type="entry name" value="MORN"/>
    <property type="match status" value="3"/>
</dbReference>
<protein>
    <recommendedName>
        <fullName evidence="6">MORN repeat protein</fullName>
    </recommendedName>
</protein>
<feature type="compositionally biased region" description="Polar residues" evidence="2">
    <location>
        <begin position="196"/>
        <end position="205"/>
    </location>
</feature>
<accession>A0A8J6TJN3</accession>
<sequence>MGLLSKKFYIPFLLTAVFLCPFHARADDLNQKIERIVKDFRQQIGDIDSSKDYVIVVRTFFDKNTKKPSKRSEKIKDTVFRMIGDEYLGKSKVAVLNWRSEKPLEIKDSSGADEICYKQGLWEKRLVEDFGKGFLVTGTTAATAEFVEIYAELIDLTTGKVLTSSKENLPLGSDDIVPAQETLPSEQPEAGEPGQAQKTPPSQQLTPAEAAPAATAAPSEITAAPQALEKEMPSKDELKDLEYKVIEGDNFKYEGYVKDGQKHGQGTLFYQSGDKYIGQWQNDQKHGRGTYYFKNGDTWEGTYVNDKKHGRGVYTWANGKSQEEVWENGELVK</sequence>
<proteinExistence type="predicted"/>
<evidence type="ECO:0000256" key="3">
    <source>
        <dbReference type="SAM" id="SignalP"/>
    </source>
</evidence>
<gene>
    <name evidence="4" type="ORF">H8E23_14230</name>
</gene>
<evidence type="ECO:0000313" key="5">
    <source>
        <dbReference type="Proteomes" id="UP000603434"/>
    </source>
</evidence>
<name>A0A8J6TJN3_9BACT</name>
<evidence type="ECO:0000256" key="1">
    <source>
        <dbReference type="ARBA" id="ARBA00022737"/>
    </source>
</evidence>
<dbReference type="Proteomes" id="UP000603434">
    <property type="component" value="Unassembled WGS sequence"/>
</dbReference>
<comment type="caution">
    <text evidence="4">The sequence shown here is derived from an EMBL/GenBank/DDBJ whole genome shotgun (WGS) entry which is preliminary data.</text>
</comment>
<evidence type="ECO:0000256" key="2">
    <source>
        <dbReference type="SAM" id="MobiDB-lite"/>
    </source>
</evidence>
<dbReference type="EMBL" id="JACNJH010000201">
    <property type="protein sequence ID" value="MBC8362542.1"/>
    <property type="molecule type" value="Genomic_DNA"/>
</dbReference>
<dbReference type="Pfam" id="PF02493">
    <property type="entry name" value="MORN"/>
    <property type="match status" value="3"/>
</dbReference>